<dbReference type="InterPro" id="IPR022385">
    <property type="entry name" value="Rhs_assc_core"/>
</dbReference>
<feature type="compositionally biased region" description="Low complexity" evidence="4">
    <location>
        <begin position="1124"/>
        <end position="1144"/>
    </location>
</feature>
<evidence type="ECO:0000313" key="7">
    <source>
        <dbReference type="Proteomes" id="UP001235849"/>
    </source>
</evidence>
<feature type="region of interest" description="Disordered" evidence="4">
    <location>
        <begin position="1124"/>
        <end position="1175"/>
    </location>
</feature>
<accession>A0ABT7BB30</accession>
<evidence type="ECO:0000259" key="5">
    <source>
        <dbReference type="Pfam" id="PF25023"/>
    </source>
</evidence>
<feature type="region of interest" description="Disordered" evidence="4">
    <location>
        <begin position="626"/>
        <end position="692"/>
    </location>
</feature>
<proteinExistence type="predicted"/>
<dbReference type="Gene3D" id="2.180.10.10">
    <property type="entry name" value="RHS repeat-associated core"/>
    <property type="match status" value="2"/>
</dbReference>
<dbReference type="Pfam" id="PF25023">
    <property type="entry name" value="TEN_YD-shell"/>
    <property type="match status" value="2"/>
</dbReference>
<keyword evidence="2" id="KW-0677">Repeat</keyword>
<dbReference type="InterPro" id="IPR006530">
    <property type="entry name" value="YD"/>
</dbReference>
<organism evidence="6 7">
    <name type="scientific">Roseofilum capinflatum BLCC-M114</name>
    <dbReference type="NCBI Taxonomy" id="3022440"/>
    <lineage>
        <taxon>Bacteria</taxon>
        <taxon>Bacillati</taxon>
        <taxon>Cyanobacteriota</taxon>
        <taxon>Cyanophyceae</taxon>
        <taxon>Desertifilales</taxon>
        <taxon>Desertifilaceae</taxon>
        <taxon>Roseofilum</taxon>
        <taxon>Roseofilum capinflatum</taxon>
    </lineage>
</organism>
<sequence>MIPVSSVEIQTQILGAAIAIIGTNLSLHYSSDRALGRQAAYTLDIPLTGNAIPEDLKRILLEIEFLGDTSRQFFKPEPSQRHQFTWNGCDAEGNKRTGKHPATVRTSHIFKAPKLPHVQENTTTLGVWEAKTVGLGGWTFNVHHYYDRVGKVLYLGNGERRTDVTAISSAIQYSIDPPKSPLERGTLANAPLKKGGWGDLNVPDNGFAIPSESGGLLYLFDEKGTHLQTVNTLTRQVVYRFEYTESGLLSAIANTHGKQVSIKRDEQGNPVEIVSEYGDSTALCLNSDGYLNAIANPAGAVSQFDYTPLGLLTQFSDPNGNLYQFEYDDLGLLRSYNEPDGSFFILERTLTDQGFKVSRITTTGRESTYLTESLIGGGERQINQGCGGTGAIVAITDKNGNETITYPDGTILIEEKQTDPRFGDLAPLSKQTTFKTPSGRVATVSSSRTVELSNPDDPLSIQTLTDTVEFNGRISTTTYDAVNRKIYYKSAAGRQSVLTLDEQGRTIQSEIPGLEPVRFSYGDRGQLLSVQQGDQTLLSYQYDHKGRLSSLCNAEGNTVRYVYDEAGRIVESILPSGKTNRFGYDANGNLTEIIVPSGAVHRLQYNAVNAEDGYVPPAVSIPSNLPLTRGSYTENSPLSKGGQGGSHSHNEAKNDRLNSENQGGAYANTYDSEQQLTSSRLPSDRTITSQYSDRGYLEQASYPEATIDVIYEQDSERVAKLVRRPTDNRPAQELSFSYDDGLVKEMTWRGVANGCYRYRYDEEFHLVGMQLDDQPEILMERDADGLLMRQGRLQIHRDEATGAPTRMTDGRMVIDVDYDTLGRVVSRTHQVNGRVIYQLQLKYDVLSRIIEKQETVVGKTQTHHYTYDADGQLIIVHRDGELVENYVYDANGNRTEWQLGTEQHTASYDAQDRLIELDGTPYEFDADGFLIQRGNMTLNYSTTGELLEVSWPDKPAIQYAYDSMNRRVARTDEKGTEQYLYGNLDHPFQVTAVRDRSGEISVYEYDEFGSMFAIERSGSLYYVATDQLGTPRVVSDINGEALKILEYKSFGHQLGDSNLAFDLPINFAGGLREVDTDFVRFGFRDYDSIASKWTAKDPIGFAAREENLYRYSINDPINSLDPSGLDPINPLGGPNPGNYKNYNPRNQHKKCGDKKVNPIEKIKPPRPAQDQLDRQKPPFARHKSVMDKINQFLKIWGKKGWPPIRKWGSRLAIGVILADDVVGVWEDEWLIPILYPYASED</sequence>
<dbReference type="InterPro" id="IPR056823">
    <property type="entry name" value="TEN-like_YD-shell"/>
</dbReference>
<dbReference type="EMBL" id="JAQOSO010000102">
    <property type="protein sequence ID" value="MDJ1176382.1"/>
    <property type="molecule type" value="Genomic_DNA"/>
</dbReference>
<evidence type="ECO:0000256" key="2">
    <source>
        <dbReference type="ARBA" id="ARBA00022737"/>
    </source>
</evidence>
<keyword evidence="3" id="KW-1015">Disulfide bond</keyword>
<evidence type="ECO:0000256" key="3">
    <source>
        <dbReference type="ARBA" id="ARBA00023157"/>
    </source>
</evidence>
<dbReference type="NCBIfam" id="TIGR03696">
    <property type="entry name" value="Rhs_assc_core"/>
    <property type="match status" value="1"/>
</dbReference>
<evidence type="ECO:0000256" key="4">
    <source>
        <dbReference type="SAM" id="MobiDB-lite"/>
    </source>
</evidence>
<dbReference type="NCBIfam" id="TIGR01643">
    <property type="entry name" value="YD_repeat_2x"/>
    <property type="match status" value="3"/>
</dbReference>
<dbReference type="PANTHER" id="PTHR11219:SF69">
    <property type="entry name" value="TENEURIN-A"/>
    <property type="match status" value="1"/>
</dbReference>
<protein>
    <recommendedName>
        <fullName evidence="5">Teneurin-like YD-shell domain-containing protein</fullName>
    </recommendedName>
</protein>
<evidence type="ECO:0000256" key="1">
    <source>
        <dbReference type="ARBA" id="ARBA00022536"/>
    </source>
</evidence>
<feature type="compositionally biased region" description="Basic and acidic residues" evidence="4">
    <location>
        <begin position="648"/>
        <end position="658"/>
    </location>
</feature>
<feature type="compositionally biased region" description="Polar residues" evidence="4">
    <location>
        <begin position="626"/>
        <end position="638"/>
    </location>
</feature>
<evidence type="ECO:0000313" key="6">
    <source>
        <dbReference type="EMBL" id="MDJ1176382.1"/>
    </source>
</evidence>
<name>A0ABT7BB30_9CYAN</name>
<comment type="caution">
    <text evidence="6">The sequence shown here is derived from an EMBL/GenBank/DDBJ whole genome shotgun (WGS) entry which is preliminary data.</text>
</comment>
<feature type="compositionally biased region" description="Polar residues" evidence="4">
    <location>
        <begin position="669"/>
        <end position="692"/>
    </location>
</feature>
<keyword evidence="1" id="KW-0245">EGF-like domain</keyword>
<keyword evidence="7" id="KW-1185">Reference proteome</keyword>
<feature type="domain" description="Teneurin-like YD-shell" evidence="5">
    <location>
        <begin position="655"/>
        <end position="1117"/>
    </location>
</feature>
<dbReference type="RefSeq" id="WP_283768667.1">
    <property type="nucleotide sequence ID" value="NZ_JAQOSO010000102.1"/>
</dbReference>
<reference evidence="6 7" key="1">
    <citation type="submission" date="2023-01" db="EMBL/GenBank/DDBJ databases">
        <title>Novel diversity within Roseofilum (Cyanobacteria; Desertifilaceae) from marine benthic mats with descriptions of four novel species.</title>
        <authorList>
            <person name="Wang Y."/>
            <person name="Berthold D.E."/>
            <person name="Hu J."/>
            <person name="Lefler F.W."/>
            <person name="Laughinghouse H.D. IV."/>
        </authorList>
    </citation>
    <scope>NUCLEOTIDE SEQUENCE [LARGE SCALE GENOMIC DNA]</scope>
    <source>
        <strain evidence="6 7">BLCC-M114</strain>
    </source>
</reference>
<dbReference type="PANTHER" id="PTHR11219">
    <property type="entry name" value="TENEURIN AND N-ACETYLGLUCOSAMINE-1-PHOSPHODIESTER ALPHA-N-ACETYLGLUCOSAMINIDASE"/>
    <property type="match status" value="1"/>
</dbReference>
<dbReference type="Proteomes" id="UP001235849">
    <property type="component" value="Unassembled WGS sequence"/>
</dbReference>
<dbReference type="InterPro" id="IPR051216">
    <property type="entry name" value="Teneurin"/>
</dbReference>
<gene>
    <name evidence="6" type="ORF">PMG25_20055</name>
</gene>
<feature type="compositionally biased region" description="Basic and acidic residues" evidence="4">
    <location>
        <begin position="1153"/>
        <end position="1163"/>
    </location>
</feature>
<feature type="domain" description="Teneurin-like YD-shell" evidence="5">
    <location>
        <begin position="206"/>
        <end position="605"/>
    </location>
</feature>